<comment type="caution">
    <text evidence="1">The sequence shown here is derived from an EMBL/GenBank/DDBJ whole genome shotgun (WGS) entry which is preliminary data.</text>
</comment>
<dbReference type="EMBL" id="QTSX02004454">
    <property type="protein sequence ID" value="KAJ9064556.1"/>
    <property type="molecule type" value="Genomic_DNA"/>
</dbReference>
<evidence type="ECO:0000313" key="1">
    <source>
        <dbReference type="EMBL" id="KAJ9064556.1"/>
    </source>
</evidence>
<name>A0ACC2SQP8_9FUNG</name>
<accession>A0ACC2SQP8</accession>
<keyword evidence="2" id="KW-1185">Reference proteome</keyword>
<dbReference type="Proteomes" id="UP001165960">
    <property type="component" value="Unassembled WGS sequence"/>
</dbReference>
<proteinExistence type="predicted"/>
<gene>
    <name evidence="1" type="ORF">DSO57_1029417</name>
</gene>
<organism evidence="1 2">
    <name type="scientific">Entomophthora muscae</name>
    <dbReference type="NCBI Taxonomy" id="34485"/>
    <lineage>
        <taxon>Eukaryota</taxon>
        <taxon>Fungi</taxon>
        <taxon>Fungi incertae sedis</taxon>
        <taxon>Zoopagomycota</taxon>
        <taxon>Entomophthoromycotina</taxon>
        <taxon>Entomophthoromycetes</taxon>
        <taxon>Entomophthorales</taxon>
        <taxon>Entomophthoraceae</taxon>
        <taxon>Entomophthora</taxon>
    </lineage>
</organism>
<protein>
    <submittedName>
        <fullName evidence="1">Uncharacterized protein</fullName>
    </submittedName>
</protein>
<sequence length="222" mass="24776">MWRGQTEAALLKHCQDFETLVTKLNQFQENINSQLKLVGTHVNTWGHHLQHQYGLYKAALGNTLYQVQNYVDDRVASIEVTPPAPPFEVPSDFEAKNPPPVEHMPDPYIALLTNQVDTLQGEIKYLRQHLSNPDNLSSESEGEGEAEVTSTPAHDNHGCCPGLEGQPQVNCACALDQLAEVTNDVADRQDACCECHHSPCFDFAFIGLFRGQVFFFCFCPSK</sequence>
<reference evidence="1" key="1">
    <citation type="submission" date="2022-04" db="EMBL/GenBank/DDBJ databases">
        <title>Genome of the entomopathogenic fungus Entomophthora muscae.</title>
        <authorList>
            <person name="Elya C."/>
            <person name="Lovett B.R."/>
            <person name="Lee E."/>
            <person name="Macias A.M."/>
            <person name="Hajek A.E."/>
            <person name="De Bivort B.L."/>
            <person name="Kasson M.T."/>
            <person name="De Fine Licht H.H."/>
            <person name="Stajich J.E."/>
        </authorList>
    </citation>
    <scope>NUCLEOTIDE SEQUENCE</scope>
    <source>
        <strain evidence="1">Berkeley</strain>
    </source>
</reference>
<evidence type="ECO:0000313" key="2">
    <source>
        <dbReference type="Proteomes" id="UP001165960"/>
    </source>
</evidence>